<evidence type="ECO:0000313" key="3">
    <source>
        <dbReference type="EMBL" id="DAG01225.1"/>
    </source>
</evidence>
<reference evidence="3" key="1">
    <citation type="journal article" date="2021" name="Proc. Natl. Acad. Sci. U.S.A.">
        <title>A Catalog of Tens of Thousands of Viruses from Human Metagenomes Reveals Hidden Associations with Chronic Diseases.</title>
        <authorList>
            <person name="Tisza M.J."/>
            <person name="Buck C.B."/>
        </authorList>
    </citation>
    <scope>NUCLEOTIDE SEQUENCE</scope>
    <source>
        <strain evidence="3">CtVfb8</strain>
    </source>
</reference>
<keyword evidence="3" id="KW-0255">Endonuclease</keyword>
<evidence type="ECO:0000259" key="2">
    <source>
        <dbReference type="SMART" id="SM00507"/>
    </source>
</evidence>
<feature type="region of interest" description="Disordered" evidence="1">
    <location>
        <begin position="184"/>
        <end position="207"/>
    </location>
</feature>
<dbReference type="SUPFAM" id="SSF54060">
    <property type="entry name" value="His-Me finger endonucleases"/>
    <property type="match status" value="1"/>
</dbReference>
<sequence>MNNTNNQEIWKDVPEWENLYCVSNMGRIFSKRYNRIKAQTMNNNGYARCDLFSSANGKIRRKSLYTHQIVATLFVKGKQEGLVVDHIDGDKTNNMYTNLRWVTQSENIKKGYRETVRDPSTKFKKQPVYITTEPKVYFDSMTECAHSLGLPVERIKTVLRFYSGKLPELGIRVVRCECPTTNPDECKGVDSSESKSGTEAQSSEDIV</sequence>
<accession>A0A8S5V3B7</accession>
<dbReference type="SMART" id="SM00507">
    <property type="entry name" value="HNHc"/>
    <property type="match status" value="1"/>
</dbReference>
<dbReference type="InterPro" id="IPR010902">
    <property type="entry name" value="NUMOD4"/>
</dbReference>
<feature type="domain" description="HNH nuclease" evidence="2">
    <location>
        <begin position="58"/>
        <end position="108"/>
    </location>
</feature>
<name>A0A8S5V3B7_9CAUD</name>
<evidence type="ECO:0000256" key="1">
    <source>
        <dbReference type="SAM" id="MobiDB-lite"/>
    </source>
</evidence>
<dbReference type="GO" id="GO:0016788">
    <property type="term" value="F:hydrolase activity, acting on ester bonds"/>
    <property type="evidence" value="ECO:0007669"/>
    <property type="project" value="InterPro"/>
</dbReference>
<dbReference type="Pfam" id="PF07463">
    <property type="entry name" value="NUMOD4"/>
    <property type="match status" value="1"/>
</dbReference>
<dbReference type="Gene3D" id="3.90.75.20">
    <property type="match status" value="1"/>
</dbReference>
<feature type="compositionally biased region" description="Basic and acidic residues" evidence="1">
    <location>
        <begin position="184"/>
        <end position="193"/>
    </location>
</feature>
<dbReference type="EMBL" id="BK016189">
    <property type="protein sequence ID" value="DAG01225.1"/>
    <property type="molecule type" value="Genomic_DNA"/>
</dbReference>
<proteinExistence type="predicted"/>
<feature type="compositionally biased region" description="Polar residues" evidence="1">
    <location>
        <begin position="194"/>
        <end position="207"/>
    </location>
</feature>
<dbReference type="InterPro" id="IPR003615">
    <property type="entry name" value="HNH_nuc"/>
</dbReference>
<keyword evidence="3" id="KW-0378">Hydrolase</keyword>
<dbReference type="Pfam" id="PF13392">
    <property type="entry name" value="HNH_3"/>
    <property type="match status" value="1"/>
</dbReference>
<keyword evidence="3" id="KW-0540">Nuclease</keyword>
<organism evidence="3">
    <name type="scientific">Caudovirales sp. ctVfb8</name>
    <dbReference type="NCBI Taxonomy" id="2825766"/>
    <lineage>
        <taxon>Viruses</taxon>
        <taxon>Duplodnaviria</taxon>
        <taxon>Heunggongvirae</taxon>
        <taxon>Uroviricota</taxon>
        <taxon>Caudoviricetes</taxon>
    </lineage>
</organism>
<dbReference type="GO" id="GO:0004519">
    <property type="term" value="F:endonuclease activity"/>
    <property type="evidence" value="ECO:0007669"/>
    <property type="project" value="UniProtKB-KW"/>
</dbReference>
<dbReference type="InterPro" id="IPR044925">
    <property type="entry name" value="His-Me_finger_sf"/>
</dbReference>
<protein>
    <submittedName>
        <fullName evidence="3">Homing endonuclease</fullName>
    </submittedName>
</protein>